<comment type="caution">
    <text evidence="20">The sequence shown here is derived from an EMBL/GenBank/DDBJ whole genome shotgun (WGS) entry which is preliminary data.</text>
</comment>
<gene>
    <name evidence="20" type="ORF">J121_1501</name>
</gene>
<dbReference type="CDD" id="cd17920">
    <property type="entry name" value="DEXHc_RecQ"/>
    <property type="match status" value="1"/>
</dbReference>
<dbReference type="InterPro" id="IPR006293">
    <property type="entry name" value="DNA_helicase_ATP-dep_RecQ_bac"/>
</dbReference>
<comment type="catalytic activity">
    <reaction evidence="15">
        <text>Couples ATP hydrolysis with the unwinding of duplex DNA by translocating in the 3'-5' direction.</text>
        <dbReference type="EC" id="5.6.2.4"/>
    </reaction>
</comment>
<dbReference type="InterPro" id="IPR010997">
    <property type="entry name" value="HRDC-like_sf"/>
</dbReference>
<evidence type="ECO:0000256" key="14">
    <source>
        <dbReference type="ARBA" id="ARBA00023235"/>
    </source>
</evidence>
<dbReference type="PROSITE" id="PS50967">
    <property type="entry name" value="HRDC"/>
    <property type="match status" value="1"/>
</dbReference>
<dbReference type="Pfam" id="PF00570">
    <property type="entry name" value="HRDC"/>
    <property type="match status" value="1"/>
</dbReference>
<evidence type="ECO:0000256" key="13">
    <source>
        <dbReference type="ARBA" id="ARBA00023204"/>
    </source>
</evidence>
<keyword evidence="9" id="KW-0862">Zinc</keyword>
<accession>A0A0L1KAB9</accession>
<proteinExistence type="inferred from homology"/>
<evidence type="ECO:0000313" key="20">
    <source>
        <dbReference type="EMBL" id="KNH00876.1"/>
    </source>
</evidence>
<organism evidence="20 21">
    <name type="scientific">Qipengyuania citrea LAMA 915</name>
    <dbReference type="NCBI Taxonomy" id="1306953"/>
    <lineage>
        <taxon>Bacteria</taxon>
        <taxon>Pseudomonadati</taxon>
        <taxon>Pseudomonadota</taxon>
        <taxon>Alphaproteobacteria</taxon>
        <taxon>Sphingomonadales</taxon>
        <taxon>Erythrobacteraceae</taxon>
        <taxon>Qipengyuania</taxon>
    </lineage>
</organism>
<dbReference type="SMART" id="SM00490">
    <property type="entry name" value="HELICc"/>
    <property type="match status" value="1"/>
</dbReference>
<dbReference type="InterPro" id="IPR027417">
    <property type="entry name" value="P-loop_NTPase"/>
</dbReference>
<dbReference type="Pfam" id="PF09382">
    <property type="entry name" value="RQC"/>
    <property type="match status" value="1"/>
</dbReference>
<dbReference type="InterPro" id="IPR044876">
    <property type="entry name" value="HRDC_dom_sf"/>
</dbReference>
<evidence type="ECO:0000256" key="15">
    <source>
        <dbReference type="ARBA" id="ARBA00034617"/>
    </source>
</evidence>
<reference evidence="21" key="1">
    <citation type="submission" date="2015-02" db="EMBL/GenBank/DDBJ databases">
        <authorList>
            <person name="Lima A.O."/>
            <person name="Cabral A."/>
            <person name="Porto L.M."/>
            <person name="Silva M.A."/>
        </authorList>
    </citation>
    <scope>NUCLEOTIDE SEQUENCE [LARGE SCALE GENOMIC DNA]</scope>
    <source>
        <strain evidence="21">LAMA 915</strain>
    </source>
</reference>
<evidence type="ECO:0000256" key="10">
    <source>
        <dbReference type="ARBA" id="ARBA00022840"/>
    </source>
</evidence>
<dbReference type="PANTHER" id="PTHR13710:SF105">
    <property type="entry name" value="ATP-DEPENDENT DNA HELICASE Q1"/>
    <property type="match status" value="1"/>
</dbReference>
<evidence type="ECO:0000313" key="21">
    <source>
        <dbReference type="Proteomes" id="UP000037446"/>
    </source>
</evidence>
<evidence type="ECO:0000259" key="19">
    <source>
        <dbReference type="PROSITE" id="PS51194"/>
    </source>
</evidence>
<feature type="domain" description="HRDC" evidence="17">
    <location>
        <begin position="516"/>
        <end position="589"/>
    </location>
</feature>
<dbReference type="Pfam" id="PF00271">
    <property type="entry name" value="Helicase_C"/>
    <property type="match status" value="1"/>
</dbReference>
<dbReference type="PROSITE" id="PS51192">
    <property type="entry name" value="HELICASE_ATP_BIND_1"/>
    <property type="match status" value="1"/>
</dbReference>
<keyword evidence="5" id="KW-0547">Nucleotide-binding</keyword>
<dbReference type="Gene3D" id="3.40.50.300">
    <property type="entry name" value="P-loop containing nucleotide triphosphate hydrolases"/>
    <property type="match status" value="2"/>
</dbReference>
<evidence type="ECO:0000256" key="1">
    <source>
        <dbReference type="ARBA" id="ARBA00001946"/>
    </source>
</evidence>
<dbReference type="NCBIfam" id="TIGR01389">
    <property type="entry name" value="recQ"/>
    <property type="match status" value="1"/>
</dbReference>
<dbReference type="EMBL" id="JYNE01000028">
    <property type="protein sequence ID" value="KNH00876.1"/>
    <property type="molecule type" value="Genomic_DNA"/>
</dbReference>
<dbReference type="SMART" id="SM00487">
    <property type="entry name" value="DEXDc"/>
    <property type="match status" value="1"/>
</dbReference>
<keyword evidence="13" id="KW-0234">DNA repair</keyword>
<keyword evidence="10" id="KW-0067">ATP-binding</keyword>
<keyword evidence="14" id="KW-0413">Isomerase</keyword>
<comment type="cofactor">
    <cofactor evidence="1">
        <name>Mg(2+)</name>
        <dbReference type="ChEBI" id="CHEBI:18420"/>
    </cofactor>
</comment>
<dbReference type="GO" id="GO:0016787">
    <property type="term" value="F:hydrolase activity"/>
    <property type="evidence" value="ECO:0007669"/>
    <property type="project" value="UniProtKB-KW"/>
</dbReference>
<dbReference type="SMART" id="SM00341">
    <property type="entry name" value="HRDC"/>
    <property type="match status" value="1"/>
</dbReference>
<keyword evidence="8 20" id="KW-0347">Helicase</keyword>
<dbReference type="InterPro" id="IPR002121">
    <property type="entry name" value="HRDC_dom"/>
</dbReference>
<evidence type="ECO:0000256" key="2">
    <source>
        <dbReference type="ARBA" id="ARBA00001947"/>
    </source>
</evidence>
<evidence type="ECO:0000256" key="4">
    <source>
        <dbReference type="ARBA" id="ARBA00022723"/>
    </source>
</evidence>
<evidence type="ECO:0000256" key="5">
    <source>
        <dbReference type="ARBA" id="ARBA00022741"/>
    </source>
</evidence>
<dbReference type="Proteomes" id="UP000037446">
    <property type="component" value="Unassembled WGS sequence"/>
</dbReference>
<dbReference type="AlphaFoldDB" id="A0A0L1KAB9"/>
<evidence type="ECO:0000259" key="17">
    <source>
        <dbReference type="PROSITE" id="PS50967"/>
    </source>
</evidence>
<dbReference type="GO" id="GO:0030894">
    <property type="term" value="C:replisome"/>
    <property type="evidence" value="ECO:0007669"/>
    <property type="project" value="TreeGrafter"/>
</dbReference>
<dbReference type="InterPro" id="IPR018982">
    <property type="entry name" value="RQC_domain"/>
</dbReference>
<dbReference type="NCBIfam" id="TIGR00614">
    <property type="entry name" value="recQ_fam"/>
    <property type="match status" value="1"/>
</dbReference>
<dbReference type="GO" id="GO:0043590">
    <property type="term" value="C:bacterial nucleoid"/>
    <property type="evidence" value="ECO:0007669"/>
    <property type="project" value="TreeGrafter"/>
</dbReference>
<dbReference type="PANTHER" id="PTHR13710">
    <property type="entry name" value="DNA HELICASE RECQ FAMILY MEMBER"/>
    <property type="match status" value="1"/>
</dbReference>
<dbReference type="InterPro" id="IPR004589">
    <property type="entry name" value="DNA_helicase_ATP-dep_RecQ"/>
</dbReference>
<dbReference type="SUPFAM" id="SSF47819">
    <property type="entry name" value="HRDC-like"/>
    <property type="match status" value="1"/>
</dbReference>
<dbReference type="InterPro" id="IPR001650">
    <property type="entry name" value="Helicase_C-like"/>
</dbReference>
<dbReference type="EC" id="5.6.2.4" evidence="16"/>
<dbReference type="InterPro" id="IPR032284">
    <property type="entry name" value="RecQ_Zn-bd"/>
</dbReference>
<dbReference type="Gene3D" id="1.10.150.80">
    <property type="entry name" value="HRDC domain"/>
    <property type="match status" value="1"/>
</dbReference>
<sequence length="589" mass="63614">MTGIASAYHSLKDVFGFDGFRGRQEEVVARVLDGQSTLAVMPTGAGKSLTYQLPAVMLPGTCVVISPLIALMHDQLRSARANGIRAATLTSADADWRETQDAFRAGELDLLYVAPERASQPGFRDLLGAAPLCLFAIDEAHCVSEWGHDFRPDYRMLRSMLDAFPQVPRLALTATADKQTRSDVMTQLGIPDDGLVLAGFDRPNIRYAIRHRDNPVRQLTDLMAAAPGPGIVYAPTRRKVEDLADKLAAATGRAVLPYHAGLDAGTRAANQAAFVTSEDMVIVATVAFGMGIDKPDVRFVAHVGVPKSIEGYYQETGRAGRDGDPAQAVMFWGAGDFATARQRLAEIDEARRGAERARLDALAGLVETAACRRAVLLRHFGENPPETCGNCDNCLEQPSVTDVTELARKLLSAVYRTGQSFGMGHLQKVLTGSEDERVRQRGHDRLSVFGIVEGEDARLLQPVARALQARGDLVATEHGGLALGGSARAILTGGRAVEIVVPPKRQRRRRGDATPNPVGDPLFEALRALRKELAEEAQVPPYVVFHDSTLREMAGARPGTLGELGRLPGIGAKKLEAYGVRFLRVIGDH</sequence>
<dbReference type="GO" id="GO:0006260">
    <property type="term" value="P:DNA replication"/>
    <property type="evidence" value="ECO:0007669"/>
    <property type="project" value="InterPro"/>
</dbReference>
<dbReference type="FunFam" id="3.40.50.300:FF:001389">
    <property type="entry name" value="ATP-dependent DNA helicase RecQ"/>
    <property type="match status" value="1"/>
</dbReference>
<dbReference type="GO" id="GO:0003677">
    <property type="term" value="F:DNA binding"/>
    <property type="evidence" value="ECO:0007669"/>
    <property type="project" value="UniProtKB-KW"/>
</dbReference>
<dbReference type="PATRIC" id="fig|1306953.7.peg.1541"/>
<evidence type="ECO:0000256" key="7">
    <source>
        <dbReference type="ARBA" id="ARBA00022801"/>
    </source>
</evidence>
<protein>
    <recommendedName>
        <fullName evidence="16">DNA helicase RecQ</fullName>
        <ecNumber evidence="16">5.6.2.4</ecNumber>
    </recommendedName>
</protein>
<feature type="domain" description="Helicase C-terminal" evidence="19">
    <location>
        <begin position="218"/>
        <end position="363"/>
    </location>
</feature>
<keyword evidence="11" id="KW-0238">DNA-binding</keyword>
<dbReference type="InterPro" id="IPR036388">
    <property type="entry name" value="WH-like_DNA-bd_sf"/>
</dbReference>
<dbReference type="Pfam" id="PF00270">
    <property type="entry name" value="DEAD"/>
    <property type="match status" value="1"/>
</dbReference>
<dbReference type="GO" id="GO:0005524">
    <property type="term" value="F:ATP binding"/>
    <property type="evidence" value="ECO:0007669"/>
    <property type="project" value="UniProtKB-KW"/>
</dbReference>
<evidence type="ECO:0000256" key="9">
    <source>
        <dbReference type="ARBA" id="ARBA00022833"/>
    </source>
</evidence>
<dbReference type="GO" id="GO:0009378">
    <property type="term" value="F:four-way junction helicase activity"/>
    <property type="evidence" value="ECO:0007669"/>
    <property type="project" value="TreeGrafter"/>
</dbReference>
<dbReference type="GO" id="GO:0006281">
    <property type="term" value="P:DNA repair"/>
    <property type="evidence" value="ECO:0007669"/>
    <property type="project" value="UniProtKB-KW"/>
</dbReference>
<dbReference type="GO" id="GO:0043138">
    <property type="term" value="F:3'-5' DNA helicase activity"/>
    <property type="evidence" value="ECO:0007669"/>
    <property type="project" value="UniProtKB-EC"/>
</dbReference>
<dbReference type="Gene3D" id="1.10.10.10">
    <property type="entry name" value="Winged helix-like DNA-binding domain superfamily/Winged helix DNA-binding domain"/>
    <property type="match status" value="1"/>
</dbReference>
<feature type="domain" description="Helicase ATP-binding" evidence="18">
    <location>
        <begin position="28"/>
        <end position="194"/>
    </location>
</feature>
<dbReference type="STRING" id="1306953.J121_1501"/>
<keyword evidence="6" id="KW-0227">DNA damage</keyword>
<dbReference type="GO" id="GO:0046872">
    <property type="term" value="F:metal ion binding"/>
    <property type="evidence" value="ECO:0007669"/>
    <property type="project" value="UniProtKB-KW"/>
</dbReference>
<keyword evidence="12" id="KW-0233">DNA recombination</keyword>
<dbReference type="RefSeq" id="WP_050601631.1">
    <property type="nucleotide sequence ID" value="NZ_JYNE01000028.1"/>
</dbReference>
<comment type="similarity">
    <text evidence="3">Belongs to the helicase family. RecQ subfamily.</text>
</comment>
<evidence type="ECO:0000256" key="12">
    <source>
        <dbReference type="ARBA" id="ARBA00023172"/>
    </source>
</evidence>
<keyword evidence="4" id="KW-0479">Metal-binding</keyword>
<dbReference type="Pfam" id="PF16124">
    <property type="entry name" value="RecQ_Zn_bind"/>
    <property type="match status" value="1"/>
</dbReference>
<dbReference type="PROSITE" id="PS51194">
    <property type="entry name" value="HELICASE_CTER"/>
    <property type="match status" value="1"/>
</dbReference>
<dbReference type="InterPro" id="IPR011545">
    <property type="entry name" value="DEAD/DEAH_box_helicase_dom"/>
</dbReference>
<evidence type="ECO:0000256" key="8">
    <source>
        <dbReference type="ARBA" id="ARBA00022806"/>
    </source>
</evidence>
<dbReference type="GO" id="GO:0009432">
    <property type="term" value="P:SOS response"/>
    <property type="evidence" value="ECO:0007669"/>
    <property type="project" value="UniProtKB-UniRule"/>
</dbReference>
<keyword evidence="7" id="KW-0378">Hydrolase</keyword>
<evidence type="ECO:0000256" key="6">
    <source>
        <dbReference type="ARBA" id="ARBA00022763"/>
    </source>
</evidence>
<dbReference type="GO" id="GO:0006310">
    <property type="term" value="P:DNA recombination"/>
    <property type="evidence" value="ECO:0007669"/>
    <property type="project" value="UniProtKB-UniRule"/>
</dbReference>
<dbReference type="SMART" id="SM00956">
    <property type="entry name" value="RQC"/>
    <property type="match status" value="1"/>
</dbReference>
<dbReference type="InterPro" id="IPR014001">
    <property type="entry name" value="Helicase_ATP-bd"/>
</dbReference>
<name>A0A0L1KAB9_9SPHN</name>
<evidence type="ECO:0000259" key="18">
    <source>
        <dbReference type="PROSITE" id="PS51192"/>
    </source>
</evidence>
<evidence type="ECO:0000256" key="16">
    <source>
        <dbReference type="NCBIfam" id="TIGR01389"/>
    </source>
</evidence>
<comment type="cofactor">
    <cofactor evidence="2">
        <name>Zn(2+)</name>
        <dbReference type="ChEBI" id="CHEBI:29105"/>
    </cofactor>
</comment>
<dbReference type="GO" id="GO:0005737">
    <property type="term" value="C:cytoplasm"/>
    <property type="evidence" value="ECO:0007669"/>
    <property type="project" value="TreeGrafter"/>
</dbReference>
<evidence type="ECO:0000256" key="3">
    <source>
        <dbReference type="ARBA" id="ARBA00005446"/>
    </source>
</evidence>
<dbReference type="SUPFAM" id="SSF52540">
    <property type="entry name" value="P-loop containing nucleoside triphosphate hydrolases"/>
    <property type="match status" value="2"/>
</dbReference>
<evidence type="ECO:0000256" key="11">
    <source>
        <dbReference type="ARBA" id="ARBA00023125"/>
    </source>
</evidence>